<evidence type="ECO:0000313" key="3">
    <source>
        <dbReference type="Proteomes" id="UP000836841"/>
    </source>
</evidence>
<feature type="signal peptide" evidence="1">
    <location>
        <begin position="1"/>
        <end position="25"/>
    </location>
</feature>
<reference evidence="2 3" key="1">
    <citation type="submission" date="2022-03" db="EMBL/GenBank/DDBJ databases">
        <authorList>
            <person name="Nunn A."/>
            <person name="Chopra R."/>
            <person name="Nunn A."/>
            <person name="Contreras Garrido A."/>
        </authorList>
    </citation>
    <scope>NUCLEOTIDE SEQUENCE [LARGE SCALE GENOMIC DNA]</scope>
</reference>
<protein>
    <recommendedName>
        <fullName evidence="4">Secreted protein</fullName>
    </recommendedName>
</protein>
<evidence type="ECO:0008006" key="4">
    <source>
        <dbReference type="Google" id="ProtNLM"/>
    </source>
</evidence>
<dbReference type="AlphaFoldDB" id="A0AAU9T563"/>
<evidence type="ECO:0000256" key="1">
    <source>
        <dbReference type="SAM" id="SignalP"/>
    </source>
</evidence>
<name>A0AAU9T563_THLAR</name>
<proteinExistence type="predicted"/>
<gene>
    <name evidence="2" type="ORF">TAV2_LOCUS22961</name>
</gene>
<keyword evidence="3" id="KW-1185">Reference proteome</keyword>
<accession>A0AAU9T563</accession>
<sequence>MTNMRKLLSILMILCVCLDWGCTEGSEQRESYFDTIQVSSLFPSSSSSCVLPSKASKTKSSLHVVHRQGPCSRLSSGKTASIVVRSSDSTRSA</sequence>
<dbReference type="EMBL" id="OU466863">
    <property type="protein sequence ID" value="CAH2078859.1"/>
    <property type="molecule type" value="Genomic_DNA"/>
</dbReference>
<feature type="chain" id="PRO_5043605851" description="Secreted protein" evidence="1">
    <location>
        <begin position="26"/>
        <end position="93"/>
    </location>
</feature>
<dbReference type="Proteomes" id="UP000836841">
    <property type="component" value="Chromosome 7"/>
</dbReference>
<keyword evidence="1" id="KW-0732">Signal</keyword>
<evidence type="ECO:0000313" key="2">
    <source>
        <dbReference type="EMBL" id="CAH2078859.1"/>
    </source>
</evidence>
<organism evidence="2 3">
    <name type="scientific">Thlaspi arvense</name>
    <name type="common">Field penny-cress</name>
    <dbReference type="NCBI Taxonomy" id="13288"/>
    <lineage>
        <taxon>Eukaryota</taxon>
        <taxon>Viridiplantae</taxon>
        <taxon>Streptophyta</taxon>
        <taxon>Embryophyta</taxon>
        <taxon>Tracheophyta</taxon>
        <taxon>Spermatophyta</taxon>
        <taxon>Magnoliopsida</taxon>
        <taxon>eudicotyledons</taxon>
        <taxon>Gunneridae</taxon>
        <taxon>Pentapetalae</taxon>
        <taxon>rosids</taxon>
        <taxon>malvids</taxon>
        <taxon>Brassicales</taxon>
        <taxon>Brassicaceae</taxon>
        <taxon>Thlaspideae</taxon>
        <taxon>Thlaspi</taxon>
    </lineage>
</organism>